<evidence type="ECO:0000256" key="4">
    <source>
        <dbReference type="ARBA" id="ARBA00023163"/>
    </source>
</evidence>
<comment type="similarity">
    <text evidence="1">Belongs to the LysR transcriptional regulatory family.</text>
</comment>
<reference evidence="6 7" key="1">
    <citation type="submission" date="2020-07" db="EMBL/GenBank/DDBJ databases">
        <title>Novel species isolated from subtropical streams in China.</title>
        <authorList>
            <person name="Lu H."/>
        </authorList>
    </citation>
    <scope>NUCLEOTIDE SEQUENCE [LARGE SCALE GENOMIC DNA]</scope>
    <source>
        <strain evidence="6 7">FT3S</strain>
    </source>
</reference>
<evidence type="ECO:0000256" key="2">
    <source>
        <dbReference type="ARBA" id="ARBA00023015"/>
    </source>
</evidence>
<dbReference type="InterPro" id="IPR005119">
    <property type="entry name" value="LysR_subst-bd"/>
</dbReference>
<dbReference type="Pfam" id="PF00126">
    <property type="entry name" value="HTH_1"/>
    <property type="match status" value="1"/>
</dbReference>
<gene>
    <name evidence="6" type="ORF">H3H36_17785</name>
</gene>
<protein>
    <submittedName>
        <fullName evidence="6">LysR family transcriptional regulator</fullName>
    </submittedName>
</protein>
<keyword evidence="7" id="KW-1185">Reference proteome</keyword>
<dbReference type="InterPro" id="IPR058163">
    <property type="entry name" value="LysR-type_TF_proteobact-type"/>
</dbReference>
<dbReference type="RefSeq" id="WP_182219434.1">
    <property type="nucleotide sequence ID" value="NZ_JACEZS010000015.1"/>
</dbReference>
<name>A0A7W2EJT4_9BURK</name>
<dbReference type="InterPro" id="IPR036388">
    <property type="entry name" value="WH-like_DNA-bd_sf"/>
</dbReference>
<evidence type="ECO:0000313" key="7">
    <source>
        <dbReference type="Proteomes" id="UP000566711"/>
    </source>
</evidence>
<evidence type="ECO:0000256" key="1">
    <source>
        <dbReference type="ARBA" id="ARBA00009437"/>
    </source>
</evidence>
<keyword evidence="4" id="KW-0804">Transcription</keyword>
<keyword evidence="3" id="KW-0238">DNA-binding</keyword>
<dbReference type="InterPro" id="IPR000847">
    <property type="entry name" value="LysR_HTH_N"/>
</dbReference>
<dbReference type="GO" id="GO:0006351">
    <property type="term" value="P:DNA-templated transcription"/>
    <property type="evidence" value="ECO:0007669"/>
    <property type="project" value="TreeGrafter"/>
</dbReference>
<dbReference type="Proteomes" id="UP000566711">
    <property type="component" value="Unassembled WGS sequence"/>
</dbReference>
<dbReference type="EMBL" id="JACEZS010000015">
    <property type="protein sequence ID" value="MBA5607211.1"/>
    <property type="molecule type" value="Genomic_DNA"/>
</dbReference>
<dbReference type="GO" id="GO:0003700">
    <property type="term" value="F:DNA-binding transcription factor activity"/>
    <property type="evidence" value="ECO:0007669"/>
    <property type="project" value="InterPro"/>
</dbReference>
<dbReference type="Gene3D" id="1.10.10.10">
    <property type="entry name" value="Winged helix-like DNA-binding domain superfamily/Winged helix DNA-binding domain"/>
    <property type="match status" value="1"/>
</dbReference>
<evidence type="ECO:0000313" key="6">
    <source>
        <dbReference type="EMBL" id="MBA5607211.1"/>
    </source>
</evidence>
<keyword evidence="2" id="KW-0805">Transcription regulation</keyword>
<dbReference type="PANTHER" id="PTHR30537:SF3">
    <property type="entry name" value="TRANSCRIPTIONAL REGULATORY PROTEIN"/>
    <property type="match status" value="1"/>
</dbReference>
<proteinExistence type="inferred from homology"/>
<evidence type="ECO:0000259" key="5">
    <source>
        <dbReference type="PROSITE" id="PS50931"/>
    </source>
</evidence>
<comment type="caution">
    <text evidence="6">The sequence shown here is derived from an EMBL/GenBank/DDBJ whole genome shotgun (WGS) entry which is preliminary data.</text>
</comment>
<dbReference type="PANTHER" id="PTHR30537">
    <property type="entry name" value="HTH-TYPE TRANSCRIPTIONAL REGULATOR"/>
    <property type="match status" value="1"/>
</dbReference>
<organism evidence="6 7">
    <name type="scientific">Rugamonas fusca</name>
    <dbReference type="NCBI Taxonomy" id="2758568"/>
    <lineage>
        <taxon>Bacteria</taxon>
        <taxon>Pseudomonadati</taxon>
        <taxon>Pseudomonadota</taxon>
        <taxon>Betaproteobacteria</taxon>
        <taxon>Burkholderiales</taxon>
        <taxon>Oxalobacteraceae</taxon>
        <taxon>Telluria group</taxon>
        <taxon>Rugamonas</taxon>
    </lineage>
</organism>
<dbReference type="PROSITE" id="PS50931">
    <property type="entry name" value="HTH_LYSR"/>
    <property type="match status" value="1"/>
</dbReference>
<evidence type="ECO:0000256" key="3">
    <source>
        <dbReference type="ARBA" id="ARBA00023125"/>
    </source>
</evidence>
<feature type="domain" description="HTH lysR-type" evidence="5">
    <location>
        <begin position="11"/>
        <end position="68"/>
    </location>
</feature>
<dbReference type="InterPro" id="IPR036390">
    <property type="entry name" value="WH_DNA-bd_sf"/>
</dbReference>
<dbReference type="SUPFAM" id="SSF46785">
    <property type="entry name" value="Winged helix' DNA-binding domain"/>
    <property type="match status" value="1"/>
</dbReference>
<dbReference type="AlphaFoldDB" id="A0A7W2EJT4"/>
<dbReference type="Pfam" id="PF03466">
    <property type="entry name" value="LysR_substrate"/>
    <property type="match status" value="1"/>
</dbReference>
<sequence>MSVQKQSFGNLQWDDVRHFLALARLGSLSAAARKLGVEHSTVARRVEALEQALAVRLFDRLPRGWALTPEGETLAHQARKLEDEALAFARVALGVSSLQGTVRLSAPPGMAAHFLVPRLAARRQDWPGIELEVMGETREVNLARGEADLALRLSRPSAPGLVTRPLGAMGYGMYAAPRYAERAPEQWEFLGYDDSLRLVPHQQWLEGVAAGRRFILRSNDMTALWQAARAGLGIAALPHFIGRIDAGLVALPAPTRPAPRQIWLVMHPDVRRSPRVRLVADVVAALIASEQQLLSGEGWPAATPGL</sequence>
<dbReference type="GO" id="GO:0043565">
    <property type="term" value="F:sequence-specific DNA binding"/>
    <property type="evidence" value="ECO:0007669"/>
    <property type="project" value="TreeGrafter"/>
</dbReference>
<dbReference type="SUPFAM" id="SSF53850">
    <property type="entry name" value="Periplasmic binding protein-like II"/>
    <property type="match status" value="1"/>
</dbReference>
<accession>A0A7W2EJT4</accession>
<dbReference type="Gene3D" id="3.40.190.290">
    <property type="match status" value="1"/>
</dbReference>